<dbReference type="Proteomes" id="UP001446871">
    <property type="component" value="Unassembled WGS sequence"/>
</dbReference>
<keyword evidence="2" id="KW-1185">Reference proteome</keyword>
<accession>A0ABR1V933</accession>
<organism evidence="1 2">
    <name type="scientific">Apiospora saccharicola</name>
    <dbReference type="NCBI Taxonomy" id="335842"/>
    <lineage>
        <taxon>Eukaryota</taxon>
        <taxon>Fungi</taxon>
        <taxon>Dikarya</taxon>
        <taxon>Ascomycota</taxon>
        <taxon>Pezizomycotina</taxon>
        <taxon>Sordariomycetes</taxon>
        <taxon>Xylariomycetidae</taxon>
        <taxon>Amphisphaeriales</taxon>
        <taxon>Apiosporaceae</taxon>
        <taxon>Apiospora</taxon>
    </lineage>
</organism>
<gene>
    <name evidence="1" type="ORF">PG996_006822</name>
</gene>
<comment type="caution">
    <text evidence="1">The sequence shown here is derived from an EMBL/GenBank/DDBJ whole genome shotgun (WGS) entry which is preliminary data.</text>
</comment>
<proteinExistence type="predicted"/>
<protein>
    <submittedName>
        <fullName evidence="1">Uncharacterized protein</fullName>
    </submittedName>
</protein>
<evidence type="ECO:0000313" key="2">
    <source>
        <dbReference type="Proteomes" id="UP001446871"/>
    </source>
</evidence>
<name>A0ABR1V933_9PEZI</name>
<evidence type="ECO:0000313" key="1">
    <source>
        <dbReference type="EMBL" id="KAK8067710.1"/>
    </source>
</evidence>
<sequence>MAILEDEQWEAFCTWVEDLPAKGALAISQSEPFRVGRLSIWLHDLSRRTATTTAPTGTVTKVNMNPGSMSRIPIPKRSETTQCSPRRAISIKNRPQRQFRPLTKEHLALLKQDKDERLWSKPDCLNGNWPSQTTYGITMLPSRALGYLSGCGSMSNTRLTTYAWNTSLPFRVPAKVELDTDYRGDAIMYGLYSPSANLQGSMQHWSARHFIVHNPGREMGAMIAITDGVRTPKSIDCCELHALMILLARQKSYDYKKPRLRAWLISI</sequence>
<dbReference type="EMBL" id="JAQQWM010000004">
    <property type="protein sequence ID" value="KAK8067710.1"/>
    <property type="molecule type" value="Genomic_DNA"/>
</dbReference>
<reference evidence="1 2" key="1">
    <citation type="submission" date="2023-01" db="EMBL/GenBank/DDBJ databases">
        <title>Analysis of 21 Apiospora genomes using comparative genomics revels a genus with tremendous synthesis potential of carbohydrate active enzymes and secondary metabolites.</title>
        <authorList>
            <person name="Sorensen T."/>
        </authorList>
    </citation>
    <scope>NUCLEOTIDE SEQUENCE [LARGE SCALE GENOMIC DNA]</scope>
    <source>
        <strain evidence="1 2">CBS 83171</strain>
    </source>
</reference>